<feature type="transmembrane region" description="Helical" evidence="6">
    <location>
        <begin position="415"/>
        <end position="433"/>
    </location>
</feature>
<dbReference type="InterPro" id="IPR002797">
    <property type="entry name" value="Polysacc_synth"/>
</dbReference>
<feature type="transmembrane region" description="Helical" evidence="6">
    <location>
        <begin position="212"/>
        <end position="229"/>
    </location>
</feature>
<evidence type="ECO:0000313" key="8">
    <source>
        <dbReference type="Proteomes" id="UP000477010"/>
    </source>
</evidence>
<evidence type="ECO:0000256" key="6">
    <source>
        <dbReference type="SAM" id="Phobius"/>
    </source>
</evidence>
<feature type="transmembrane region" description="Helical" evidence="6">
    <location>
        <begin position="142"/>
        <end position="168"/>
    </location>
</feature>
<name>A0A6A8KEW2_9FIRM</name>
<comment type="subcellular location">
    <subcellularLocation>
        <location evidence="1">Cell membrane</location>
        <topology evidence="1">Multi-pass membrane protein</topology>
    </subcellularLocation>
</comment>
<feature type="transmembrane region" description="Helical" evidence="6">
    <location>
        <begin position="330"/>
        <end position="350"/>
    </location>
</feature>
<feature type="transmembrane region" description="Helical" evidence="6">
    <location>
        <begin position="12"/>
        <end position="31"/>
    </location>
</feature>
<feature type="transmembrane region" description="Helical" evidence="6">
    <location>
        <begin position="109"/>
        <end position="130"/>
    </location>
</feature>
<proteinExistence type="predicted"/>
<protein>
    <submittedName>
        <fullName evidence="7">Oligosaccharide flippase family protein</fullName>
    </submittedName>
</protein>
<organism evidence="7 8">
    <name type="scientific">Faecalibacterium prausnitzii</name>
    <dbReference type="NCBI Taxonomy" id="853"/>
    <lineage>
        <taxon>Bacteria</taxon>
        <taxon>Bacillati</taxon>
        <taxon>Bacillota</taxon>
        <taxon>Clostridia</taxon>
        <taxon>Eubacteriales</taxon>
        <taxon>Oscillospiraceae</taxon>
        <taxon>Faecalibacterium</taxon>
    </lineage>
</organism>
<dbReference type="Pfam" id="PF01943">
    <property type="entry name" value="Polysacc_synt"/>
    <property type="match status" value="1"/>
</dbReference>
<reference evidence="7 8" key="1">
    <citation type="journal article" date="2019" name="Nat. Med.">
        <title>A library of human gut bacterial isolates paired with longitudinal multiomics data enables mechanistic microbiome research.</title>
        <authorList>
            <person name="Poyet M."/>
            <person name="Groussin M."/>
            <person name="Gibbons S.M."/>
            <person name="Avila-Pacheco J."/>
            <person name="Jiang X."/>
            <person name="Kearney S.M."/>
            <person name="Perrotta A.R."/>
            <person name="Berdy B."/>
            <person name="Zhao S."/>
            <person name="Lieberman T.D."/>
            <person name="Swanson P.K."/>
            <person name="Smith M."/>
            <person name="Roesemann S."/>
            <person name="Alexander J.E."/>
            <person name="Rich S.A."/>
            <person name="Livny J."/>
            <person name="Vlamakis H."/>
            <person name="Clish C."/>
            <person name="Bullock K."/>
            <person name="Deik A."/>
            <person name="Scott J."/>
            <person name="Pierce K.A."/>
            <person name="Xavier R.J."/>
            <person name="Alm E.J."/>
        </authorList>
    </citation>
    <scope>NUCLEOTIDE SEQUENCE [LARGE SCALE GENOMIC DNA]</scope>
    <source>
        <strain evidence="7 8">BIOML-B9</strain>
    </source>
</reference>
<keyword evidence="5 6" id="KW-0472">Membrane</keyword>
<keyword evidence="2" id="KW-1003">Cell membrane</keyword>
<keyword evidence="3 6" id="KW-0812">Transmembrane</keyword>
<gene>
    <name evidence="7" type="ORF">GKD85_05695</name>
</gene>
<feature type="transmembrane region" description="Helical" evidence="6">
    <location>
        <begin position="362"/>
        <end position="379"/>
    </location>
</feature>
<dbReference type="PANTHER" id="PTHR30250:SF11">
    <property type="entry name" value="O-ANTIGEN TRANSPORTER-RELATED"/>
    <property type="match status" value="1"/>
</dbReference>
<feature type="transmembrane region" description="Helical" evidence="6">
    <location>
        <begin position="385"/>
        <end position="403"/>
    </location>
</feature>
<dbReference type="AlphaFoldDB" id="A0A6A8KEW2"/>
<evidence type="ECO:0000256" key="4">
    <source>
        <dbReference type="ARBA" id="ARBA00022989"/>
    </source>
</evidence>
<evidence type="ECO:0000256" key="5">
    <source>
        <dbReference type="ARBA" id="ARBA00023136"/>
    </source>
</evidence>
<evidence type="ECO:0000313" key="7">
    <source>
        <dbReference type="EMBL" id="MSC80315.1"/>
    </source>
</evidence>
<dbReference type="Proteomes" id="UP000477010">
    <property type="component" value="Unassembled WGS sequence"/>
</dbReference>
<evidence type="ECO:0000256" key="2">
    <source>
        <dbReference type="ARBA" id="ARBA00022475"/>
    </source>
</evidence>
<dbReference type="GO" id="GO:0005886">
    <property type="term" value="C:plasma membrane"/>
    <property type="evidence" value="ECO:0007669"/>
    <property type="project" value="UniProtKB-SubCell"/>
</dbReference>
<evidence type="ECO:0000256" key="3">
    <source>
        <dbReference type="ARBA" id="ARBA00022692"/>
    </source>
</evidence>
<comment type="caution">
    <text evidence="7">The sequence shown here is derived from an EMBL/GenBank/DDBJ whole genome shotgun (WGS) entry which is preliminary data.</text>
</comment>
<feature type="transmembrane region" description="Helical" evidence="6">
    <location>
        <begin position="235"/>
        <end position="253"/>
    </location>
</feature>
<sequence length="462" mass="51830">MGDNKYKYLIKNTGFLAISSFSSRILVFLLVPFYTNILSTSEYGIYDLATTTIQLLMPILTLNVYEGVTRFLMSDKENPNTIVTLGFKYIAVGTAIFALALWANTIFNIFPLFSGYELLIFLYFVSNVLYQYAVQCAKGFELVKLMGIAGVISTVVMVFTNVLFLAIWHIGLPGFFLSYILGQGIAAVYLFWKIEIIRYLKNEDDYDLQKRLVYYSVPLILNTIGWWINNASDRYIVTWLCGVSINGIYSVSYKIPSILSTFQSIFTQSWQISAIKEYQKEGYRRFYARMLETINLIVGIACMVLILFTKVIAGFLYAKDFYSAWEYVPFLLLSTVFSASAGMVGPILSAKKNTKALGTSTLFGALTNIVFNIALVSIIGAQGAAIATALSSFLIFLLRYISAKKEIEGISLPRLFGFWIVICIQACLMIDGGRYLGQVVLIVVGILMYKDNIGLALKCLKK</sequence>
<feature type="transmembrane region" description="Helical" evidence="6">
    <location>
        <begin position="439"/>
        <end position="460"/>
    </location>
</feature>
<dbReference type="RefSeq" id="WP_154251918.1">
    <property type="nucleotide sequence ID" value="NZ_WKPZ01000007.1"/>
</dbReference>
<keyword evidence="4 6" id="KW-1133">Transmembrane helix</keyword>
<dbReference type="PANTHER" id="PTHR30250">
    <property type="entry name" value="PST FAMILY PREDICTED COLANIC ACID TRANSPORTER"/>
    <property type="match status" value="1"/>
</dbReference>
<dbReference type="EMBL" id="WKQE01000005">
    <property type="protein sequence ID" value="MSC80315.1"/>
    <property type="molecule type" value="Genomic_DNA"/>
</dbReference>
<feature type="transmembrane region" description="Helical" evidence="6">
    <location>
        <begin position="86"/>
        <end position="103"/>
    </location>
</feature>
<feature type="transmembrane region" description="Helical" evidence="6">
    <location>
        <begin position="174"/>
        <end position="192"/>
    </location>
</feature>
<accession>A0A6A8KEW2</accession>
<dbReference type="InterPro" id="IPR050833">
    <property type="entry name" value="Poly_Biosynth_Transport"/>
</dbReference>
<evidence type="ECO:0000256" key="1">
    <source>
        <dbReference type="ARBA" id="ARBA00004651"/>
    </source>
</evidence>
<feature type="transmembrane region" description="Helical" evidence="6">
    <location>
        <begin position="294"/>
        <end position="318"/>
    </location>
</feature>
<feature type="transmembrane region" description="Helical" evidence="6">
    <location>
        <begin position="43"/>
        <end position="65"/>
    </location>
</feature>